<dbReference type="EMBL" id="CP056041">
    <property type="protein sequence ID" value="QKZ20296.1"/>
    <property type="molecule type" value="Genomic_DNA"/>
</dbReference>
<organism evidence="1 2">
    <name type="scientific">Streptomyces chartreusis</name>
    <dbReference type="NCBI Taxonomy" id="1969"/>
    <lineage>
        <taxon>Bacteria</taxon>
        <taxon>Bacillati</taxon>
        <taxon>Actinomycetota</taxon>
        <taxon>Actinomycetes</taxon>
        <taxon>Kitasatosporales</taxon>
        <taxon>Streptomycetaceae</taxon>
        <taxon>Streptomyces</taxon>
    </lineage>
</organism>
<evidence type="ECO:0000313" key="2">
    <source>
        <dbReference type="Proteomes" id="UP000509418"/>
    </source>
</evidence>
<dbReference type="RefSeq" id="WP_176576356.1">
    <property type="nucleotide sequence ID" value="NZ_CBDRGH010000036.1"/>
</dbReference>
<accession>A0A7H8T9Y8</accession>
<reference evidence="1 2" key="1">
    <citation type="submission" date="2020-06" db="EMBL/GenBank/DDBJ databases">
        <title>Genome mining for natural products.</title>
        <authorList>
            <person name="Zhang B."/>
            <person name="Shi J."/>
            <person name="Ge H."/>
        </authorList>
    </citation>
    <scope>NUCLEOTIDE SEQUENCE [LARGE SCALE GENOMIC DNA]</scope>
    <source>
        <strain evidence="1 2">NA02069</strain>
    </source>
</reference>
<dbReference type="Proteomes" id="UP000509418">
    <property type="component" value="Chromosome"/>
</dbReference>
<dbReference type="AlphaFoldDB" id="A0A7H8T9Y8"/>
<gene>
    <name evidence="1" type="ORF">HUT05_24860</name>
</gene>
<name>A0A7H8T9Y8_STRCX</name>
<evidence type="ECO:0000313" key="1">
    <source>
        <dbReference type="EMBL" id="QKZ20296.1"/>
    </source>
</evidence>
<sequence length="258" mass="29257">MSNTTTAGGQPYPPGTRWTFQSKNGYVHTEELALSWLVGGAEPICEDPSAEGKPADVLWHYWAKDANRYHERWPEAFRPGEVHISWRVVSPTPDSGIFEGAPYTRDPRHLPRQSRADEKQDDFLTHFSFPTHAESGEGLNWLRLPVLDLAWREDREDVGGFVQEASGWKPSPLQLAMDVAQVARGSRLWTPELALMSGDLDDDEQYALGDWLAEHQEGMDRDLYDALYAKLGKHHQSDLDDSISDWADRAVGDESWRL</sequence>
<keyword evidence="2" id="KW-1185">Reference proteome</keyword>
<protein>
    <submittedName>
        <fullName evidence="1">Uncharacterized protein</fullName>
    </submittedName>
</protein>
<proteinExistence type="predicted"/>